<dbReference type="EMBL" id="EF157671">
    <property type="protein sequence ID" value="ABM53581.1"/>
    <property type="molecule type" value="Genomic_DNA"/>
</dbReference>
<feature type="compositionally biased region" description="Low complexity" evidence="1">
    <location>
        <begin position="101"/>
        <end position="112"/>
    </location>
</feature>
<reference evidence="2" key="1">
    <citation type="journal article" date="2008" name="FEMS Microbiol. Ecol.">
        <title>Metagenomic analysis of a freshwater toxic cyanobacteria bloom.</title>
        <authorList>
            <person name="Pope P.B."/>
            <person name="Patel B.K."/>
        </authorList>
    </citation>
    <scope>NUCLEOTIDE SEQUENCE</scope>
</reference>
<name>B1N6N5_9BACT</name>
<feature type="region of interest" description="Disordered" evidence="1">
    <location>
        <begin position="62"/>
        <end position="324"/>
    </location>
</feature>
<feature type="compositionally biased region" description="Basic residues" evidence="1">
    <location>
        <begin position="235"/>
        <end position="269"/>
    </location>
</feature>
<feature type="compositionally biased region" description="Basic and acidic residues" evidence="1">
    <location>
        <begin position="270"/>
        <end position="297"/>
    </location>
</feature>
<accession>B1N6N5</accession>
<feature type="compositionally biased region" description="Basic and acidic residues" evidence="1">
    <location>
        <begin position="167"/>
        <end position="191"/>
    </location>
</feature>
<feature type="compositionally biased region" description="Basic and acidic residues" evidence="1">
    <location>
        <begin position="200"/>
        <end position="215"/>
    </location>
</feature>
<feature type="compositionally biased region" description="Basic residues" evidence="1">
    <location>
        <begin position="120"/>
        <end position="152"/>
    </location>
</feature>
<feature type="compositionally biased region" description="Low complexity" evidence="1">
    <location>
        <begin position="315"/>
        <end position="324"/>
    </location>
</feature>
<dbReference type="AlphaFoldDB" id="B1N6N5"/>
<sequence length="324" mass="36393">MILRCAPECPMCAPENIVPAGPGRERPMKVAAVKAPGGLDKLVIEERAQPVAGPRQLAELPRLRRRRRHAARRRRAHPHVRRGRRGGRCGRGRHGLRRRGPGPLDLLPQLGDGRPGPGTPHRRSRRPRRRLRGGVRRHAGPGLHPHARRLVLRRGGDPALRGPHRLARPDGRGADQARRRRPDPGDGRGLDLRPPAGQGGRRDGHLHLLLRREAGKAQGPRRGPPDQLSPDPGMGRRRRRPHRRPGRRRRGGDRRGRHPRPVGHRHPDRRPRLADRRPGGFRRRGADRPDHVQERHREGRHRRLAAGPGRDDPRPGGLDPPAGD</sequence>
<evidence type="ECO:0000313" key="2">
    <source>
        <dbReference type="EMBL" id="ABM53581.1"/>
    </source>
</evidence>
<organism evidence="2">
    <name type="scientific">uncultured bacterium CBNPD1 BAC clone 1664</name>
    <dbReference type="NCBI Taxonomy" id="417310"/>
    <lineage>
        <taxon>Bacteria</taxon>
        <taxon>environmental samples</taxon>
    </lineage>
</organism>
<protein>
    <submittedName>
        <fullName evidence="2">Uncharacterized protein</fullName>
    </submittedName>
</protein>
<proteinExistence type="predicted"/>
<feature type="compositionally biased region" description="Basic residues" evidence="1">
    <location>
        <begin position="63"/>
        <end position="100"/>
    </location>
</feature>
<evidence type="ECO:0000256" key="1">
    <source>
        <dbReference type="SAM" id="MobiDB-lite"/>
    </source>
</evidence>